<dbReference type="SUPFAM" id="SSF54427">
    <property type="entry name" value="NTF2-like"/>
    <property type="match status" value="1"/>
</dbReference>
<dbReference type="Proteomes" id="UP000813427">
    <property type="component" value="Unassembled WGS sequence"/>
</dbReference>
<protein>
    <recommendedName>
        <fullName evidence="3">SnoaL-like domain-containing protein</fullName>
    </recommendedName>
</protein>
<reference evidence="1" key="1">
    <citation type="journal article" date="2021" name="Nat. Commun.">
        <title>Genetic determinants of endophytism in the Arabidopsis root mycobiome.</title>
        <authorList>
            <person name="Mesny F."/>
            <person name="Miyauchi S."/>
            <person name="Thiergart T."/>
            <person name="Pickel B."/>
            <person name="Atanasova L."/>
            <person name="Karlsson M."/>
            <person name="Huettel B."/>
            <person name="Barry K.W."/>
            <person name="Haridas S."/>
            <person name="Chen C."/>
            <person name="Bauer D."/>
            <person name="Andreopoulos W."/>
            <person name="Pangilinan J."/>
            <person name="LaButti K."/>
            <person name="Riley R."/>
            <person name="Lipzen A."/>
            <person name="Clum A."/>
            <person name="Drula E."/>
            <person name="Henrissat B."/>
            <person name="Kohler A."/>
            <person name="Grigoriev I.V."/>
            <person name="Martin F.M."/>
            <person name="Hacquard S."/>
        </authorList>
    </citation>
    <scope>NUCLEOTIDE SEQUENCE</scope>
    <source>
        <strain evidence="1">MPI-SDFR-AT-0068</strain>
    </source>
</reference>
<dbReference type="InterPro" id="IPR032710">
    <property type="entry name" value="NTF2-like_dom_sf"/>
</dbReference>
<sequence length="159" mass="17957">MAPAVSTLVATASAFLQVYTTLDTETLSKILSDNYVLEFAPASMNLPGPLDRDAQLARIDSIKDVMSSFPIKTEHIWPNPSLRQVLVRAHSETRFLDHLKDGDDEERWRLKGEYMFLMTMDESGERIEHVLEFLDSKAMADIVVAVGRAMEKKKSLDIN</sequence>
<organism evidence="1 2">
    <name type="scientific">Fusarium tricinctum</name>
    <dbReference type="NCBI Taxonomy" id="61284"/>
    <lineage>
        <taxon>Eukaryota</taxon>
        <taxon>Fungi</taxon>
        <taxon>Dikarya</taxon>
        <taxon>Ascomycota</taxon>
        <taxon>Pezizomycotina</taxon>
        <taxon>Sordariomycetes</taxon>
        <taxon>Hypocreomycetidae</taxon>
        <taxon>Hypocreales</taxon>
        <taxon>Nectriaceae</taxon>
        <taxon>Fusarium</taxon>
        <taxon>Fusarium tricinctum species complex</taxon>
    </lineage>
</organism>
<evidence type="ECO:0000313" key="2">
    <source>
        <dbReference type="Proteomes" id="UP000813427"/>
    </source>
</evidence>
<accession>A0A8K0RWB4</accession>
<dbReference type="OrthoDB" id="3758478at2759"/>
<evidence type="ECO:0008006" key="3">
    <source>
        <dbReference type="Google" id="ProtNLM"/>
    </source>
</evidence>
<keyword evidence="2" id="KW-1185">Reference proteome</keyword>
<dbReference type="Gene3D" id="3.10.450.50">
    <property type="match status" value="1"/>
</dbReference>
<proteinExistence type="predicted"/>
<dbReference type="AlphaFoldDB" id="A0A8K0RWB4"/>
<gene>
    <name evidence="1" type="ORF">BKA59DRAFT_511451</name>
</gene>
<dbReference type="EMBL" id="JAGPXF010000004">
    <property type="protein sequence ID" value="KAH7245490.1"/>
    <property type="molecule type" value="Genomic_DNA"/>
</dbReference>
<comment type="caution">
    <text evidence="1">The sequence shown here is derived from an EMBL/GenBank/DDBJ whole genome shotgun (WGS) entry which is preliminary data.</text>
</comment>
<name>A0A8K0RWB4_9HYPO</name>
<evidence type="ECO:0000313" key="1">
    <source>
        <dbReference type="EMBL" id="KAH7245490.1"/>
    </source>
</evidence>